<proteinExistence type="predicted"/>
<accession>A0A0A9G3X0</accession>
<reference evidence="1" key="2">
    <citation type="journal article" date="2015" name="Data Brief">
        <title>Shoot transcriptome of the giant reed, Arundo donax.</title>
        <authorList>
            <person name="Barrero R.A."/>
            <person name="Guerrero F.D."/>
            <person name="Moolhuijzen P."/>
            <person name="Goolsby J.A."/>
            <person name="Tidwell J."/>
            <person name="Bellgard S.E."/>
            <person name="Bellgard M.I."/>
        </authorList>
    </citation>
    <scope>NUCLEOTIDE SEQUENCE</scope>
    <source>
        <tissue evidence="1">Shoot tissue taken approximately 20 cm above the soil surface</tissue>
    </source>
</reference>
<name>A0A0A9G3X0_ARUDO</name>
<dbReference type="EMBL" id="GBRH01178106">
    <property type="protein sequence ID" value="JAE19790.1"/>
    <property type="molecule type" value="Transcribed_RNA"/>
</dbReference>
<protein>
    <submittedName>
        <fullName evidence="1">Uncharacterized protein</fullName>
    </submittedName>
</protein>
<dbReference type="AlphaFoldDB" id="A0A0A9G3X0"/>
<reference evidence="1" key="1">
    <citation type="submission" date="2014-09" db="EMBL/GenBank/DDBJ databases">
        <authorList>
            <person name="Magalhaes I.L.F."/>
            <person name="Oliveira U."/>
            <person name="Santos F.R."/>
            <person name="Vidigal T.H.D.A."/>
            <person name="Brescovit A.D."/>
            <person name="Santos A.J."/>
        </authorList>
    </citation>
    <scope>NUCLEOTIDE SEQUENCE</scope>
    <source>
        <tissue evidence="1">Shoot tissue taken approximately 20 cm above the soil surface</tissue>
    </source>
</reference>
<organism evidence="1">
    <name type="scientific">Arundo donax</name>
    <name type="common">Giant reed</name>
    <name type="synonym">Donax arundinaceus</name>
    <dbReference type="NCBI Taxonomy" id="35708"/>
    <lineage>
        <taxon>Eukaryota</taxon>
        <taxon>Viridiplantae</taxon>
        <taxon>Streptophyta</taxon>
        <taxon>Embryophyta</taxon>
        <taxon>Tracheophyta</taxon>
        <taxon>Spermatophyta</taxon>
        <taxon>Magnoliopsida</taxon>
        <taxon>Liliopsida</taxon>
        <taxon>Poales</taxon>
        <taxon>Poaceae</taxon>
        <taxon>PACMAD clade</taxon>
        <taxon>Arundinoideae</taxon>
        <taxon>Arundineae</taxon>
        <taxon>Arundo</taxon>
    </lineage>
</organism>
<evidence type="ECO:0000313" key="1">
    <source>
        <dbReference type="EMBL" id="JAE19790.1"/>
    </source>
</evidence>
<sequence length="33" mass="4154">MCRLFLRISTLLLCFFVFPYNKLHYVHFVYQQL</sequence>